<dbReference type="InterPro" id="IPR012340">
    <property type="entry name" value="NA-bd_OB-fold"/>
</dbReference>
<keyword evidence="3 15" id="KW-0547">Nucleotide-binding</keyword>
<dbReference type="InterPro" id="IPR011545">
    <property type="entry name" value="DEAD/DEAH_box_helicase_dom"/>
</dbReference>
<comment type="caution">
    <text evidence="18">The sequence shown here is derived from an EMBL/GenBank/DDBJ whole genome shotgun (WGS) entry which is preliminary data.</text>
</comment>
<feature type="domain" description="Helicase ATP-binding" evidence="16">
    <location>
        <begin position="270"/>
        <end position="431"/>
    </location>
</feature>
<dbReference type="InterPro" id="IPR045562">
    <property type="entry name" value="RecG_dom3_C"/>
</dbReference>
<keyword evidence="6 15" id="KW-0347">Helicase</keyword>
<evidence type="ECO:0000256" key="7">
    <source>
        <dbReference type="ARBA" id="ARBA00022840"/>
    </source>
</evidence>
<dbReference type="GO" id="GO:0016887">
    <property type="term" value="F:ATP hydrolysis activity"/>
    <property type="evidence" value="ECO:0007669"/>
    <property type="project" value="RHEA"/>
</dbReference>
<dbReference type="Proteomes" id="UP000051461">
    <property type="component" value="Unassembled WGS sequence"/>
</dbReference>
<evidence type="ECO:0000256" key="8">
    <source>
        <dbReference type="ARBA" id="ARBA00023125"/>
    </source>
</evidence>
<evidence type="ECO:0000313" key="19">
    <source>
        <dbReference type="Proteomes" id="UP000051461"/>
    </source>
</evidence>
<evidence type="ECO:0000256" key="14">
    <source>
        <dbReference type="ARBA" id="ARBA00048988"/>
    </source>
</evidence>
<keyword evidence="7 15" id="KW-0067">ATP-binding</keyword>
<evidence type="ECO:0000256" key="12">
    <source>
        <dbReference type="ARBA" id="ARBA00034617"/>
    </source>
</evidence>
<evidence type="ECO:0000259" key="17">
    <source>
        <dbReference type="PROSITE" id="PS51194"/>
    </source>
</evidence>
<keyword evidence="11" id="KW-0413">Isomerase</keyword>
<gene>
    <name evidence="18" type="ORF">FC07_GL000994</name>
</gene>
<dbReference type="NCBIfam" id="NF008165">
    <property type="entry name" value="PRK10917.1-3"/>
    <property type="match status" value="1"/>
</dbReference>
<reference evidence="18 19" key="1">
    <citation type="journal article" date="2015" name="Genome Announc.">
        <title>Expanding the biotechnology potential of lactobacilli through comparative genomics of 213 strains and associated genera.</title>
        <authorList>
            <person name="Sun Z."/>
            <person name="Harris H.M."/>
            <person name="McCann A."/>
            <person name="Guo C."/>
            <person name="Argimon S."/>
            <person name="Zhang W."/>
            <person name="Yang X."/>
            <person name="Jeffery I.B."/>
            <person name="Cooney J.C."/>
            <person name="Kagawa T.F."/>
            <person name="Liu W."/>
            <person name="Song Y."/>
            <person name="Salvetti E."/>
            <person name="Wrobel A."/>
            <person name="Rasinkangas P."/>
            <person name="Parkhill J."/>
            <person name="Rea M.C."/>
            <person name="O'Sullivan O."/>
            <person name="Ritari J."/>
            <person name="Douillard F.P."/>
            <person name="Paul Ross R."/>
            <person name="Yang R."/>
            <person name="Briner A.E."/>
            <person name="Felis G.E."/>
            <person name="de Vos W.M."/>
            <person name="Barrangou R."/>
            <person name="Klaenhammer T.R."/>
            <person name="Caufield P.W."/>
            <person name="Cui Y."/>
            <person name="Zhang H."/>
            <person name="O'Toole P.W."/>
        </authorList>
    </citation>
    <scope>NUCLEOTIDE SEQUENCE [LARGE SCALE GENOMIC DNA]</scope>
    <source>
        <strain evidence="18 19">DSM 20003</strain>
    </source>
</reference>
<organism evidence="18 19">
    <name type="scientific">Loigolactobacillus bifermentans DSM 20003</name>
    <dbReference type="NCBI Taxonomy" id="1423726"/>
    <lineage>
        <taxon>Bacteria</taxon>
        <taxon>Bacillati</taxon>
        <taxon>Bacillota</taxon>
        <taxon>Bacilli</taxon>
        <taxon>Lactobacillales</taxon>
        <taxon>Lactobacillaceae</taxon>
        <taxon>Loigolactobacillus</taxon>
    </lineage>
</organism>
<proteinExistence type="inferred from homology"/>
<name>A0A0R1H174_9LACO</name>
<evidence type="ECO:0000256" key="15">
    <source>
        <dbReference type="RuleBase" id="RU363016"/>
    </source>
</evidence>
<comment type="function">
    <text evidence="15">Plays a critical role in recombination and DNA repair. Helps process Holliday junction intermediates to mature products by catalyzing branch migration. Has replication fork regression activity, unwinds stalled or blocked replication forks to make a HJ that can be resolved. Has a DNA unwinding activity characteristic of a DNA helicase with 3'-5' polarity.</text>
</comment>
<dbReference type="SMART" id="SM00487">
    <property type="entry name" value="DEXDc"/>
    <property type="match status" value="1"/>
</dbReference>
<dbReference type="Pfam" id="PF00270">
    <property type="entry name" value="DEAD"/>
    <property type="match status" value="1"/>
</dbReference>
<evidence type="ECO:0000256" key="4">
    <source>
        <dbReference type="ARBA" id="ARBA00022763"/>
    </source>
</evidence>
<evidence type="ECO:0000256" key="5">
    <source>
        <dbReference type="ARBA" id="ARBA00022801"/>
    </source>
</evidence>
<dbReference type="RefSeq" id="WP_057903665.1">
    <property type="nucleotide sequence ID" value="NZ_AZDA01000016.1"/>
</dbReference>
<dbReference type="Gene3D" id="1.10.150.20">
    <property type="entry name" value="5' to 3' exonuclease, C-terminal subdomain"/>
    <property type="match status" value="1"/>
</dbReference>
<keyword evidence="4 15" id="KW-0227">DNA damage</keyword>
<evidence type="ECO:0000256" key="9">
    <source>
        <dbReference type="ARBA" id="ARBA00023172"/>
    </source>
</evidence>
<dbReference type="CDD" id="cd04488">
    <property type="entry name" value="RecG_wedge_OBF"/>
    <property type="match status" value="1"/>
</dbReference>
<dbReference type="SUPFAM" id="SSF50249">
    <property type="entry name" value="Nucleic acid-binding proteins"/>
    <property type="match status" value="1"/>
</dbReference>
<evidence type="ECO:0000256" key="13">
    <source>
        <dbReference type="ARBA" id="ARBA00034808"/>
    </source>
</evidence>
<evidence type="ECO:0000259" key="16">
    <source>
        <dbReference type="PROSITE" id="PS51192"/>
    </source>
</evidence>
<evidence type="ECO:0000313" key="18">
    <source>
        <dbReference type="EMBL" id="KRK40363.1"/>
    </source>
</evidence>
<dbReference type="Pfam" id="PF00271">
    <property type="entry name" value="Helicase_C"/>
    <property type="match status" value="1"/>
</dbReference>
<dbReference type="CDD" id="cd17992">
    <property type="entry name" value="DEXHc_RecG"/>
    <property type="match status" value="1"/>
</dbReference>
<dbReference type="PROSITE" id="PS51192">
    <property type="entry name" value="HELICASE_ATP_BIND_1"/>
    <property type="match status" value="1"/>
</dbReference>
<dbReference type="EC" id="5.6.2.4" evidence="13 15"/>
<keyword evidence="10 15" id="KW-0234">DNA repair</keyword>
<evidence type="ECO:0000256" key="3">
    <source>
        <dbReference type="ARBA" id="ARBA00022741"/>
    </source>
</evidence>
<dbReference type="InterPro" id="IPR027417">
    <property type="entry name" value="P-loop_NTPase"/>
</dbReference>
<dbReference type="InterPro" id="IPR014001">
    <property type="entry name" value="Helicase_ATP-bd"/>
</dbReference>
<dbReference type="GO" id="GO:0006310">
    <property type="term" value="P:DNA recombination"/>
    <property type="evidence" value="ECO:0007669"/>
    <property type="project" value="UniProtKB-UniRule"/>
</dbReference>
<evidence type="ECO:0000256" key="2">
    <source>
        <dbReference type="ARBA" id="ARBA00017846"/>
    </source>
</evidence>
<comment type="catalytic activity">
    <reaction evidence="14 15">
        <text>ATP + H2O = ADP + phosphate + H(+)</text>
        <dbReference type="Rhea" id="RHEA:13065"/>
        <dbReference type="ChEBI" id="CHEBI:15377"/>
        <dbReference type="ChEBI" id="CHEBI:15378"/>
        <dbReference type="ChEBI" id="CHEBI:30616"/>
        <dbReference type="ChEBI" id="CHEBI:43474"/>
        <dbReference type="ChEBI" id="CHEBI:456216"/>
        <dbReference type="EC" id="5.6.2.4"/>
    </reaction>
</comment>
<dbReference type="GO" id="GO:0043138">
    <property type="term" value="F:3'-5' DNA helicase activity"/>
    <property type="evidence" value="ECO:0007669"/>
    <property type="project" value="UniProtKB-EC"/>
</dbReference>
<comment type="similarity">
    <text evidence="1 15">Belongs to the helicase family. RecG subfamily.</text>
</comment>
<dbReference type="PANTHER" id="PTHR47964:SF1">
    <property type="entry name" value="ATP-DEPENDENT DNA HELICASE HOMOLOG RECG, CHLOROPLASTIC"/>
    <property type="match status" value="1"/>
</dbReference>
<keyword evidence="9 15" id="KW-0233">DNA recombination</keyword>
<keyword evidence="8" id="KW-0238">DNA-binding</keyword>
<dbReference type="STRING" id="1423726.FC07_GL000994"/>
<dbReference type="Pfam" id="PF19833">
    <property type="entry name" value="RecG_dom3_C"/>
    <property type="match status" value="1"/>
</dbReference>
<dbReference type="AlphaFoldDB" id="A0A0R1H174"/>
<dbReference type="NCBIfam" id="TIGR00643">
    <property type="entry name" value="recG"/>
    <property type="match status" value="1"/>
</dbReference>
<dbReference type="InterPro" id="IPR004609">
    <property type="entry name" value="ATP-dep_DNA_helicase_RecG"/>
</dbReference>
<dbReference type="PROSITE" id="PS51194">
    <property type="entry name" value="HELICASE_CTER"/>
    <property type="match status" value="1"/>
</dbReference>
<evidence type="ECO:0000256" key="11">
    <source>
        <dbReference type="ARBA" id="ARBA00023235"/>
    </source>
</evidence>
<dbReference type="Pfam" id="PF17191">
    <property type="entry name" value="RecG_wedge"/>
    <property type="match status" value="1"/>
</dbReference>
<feature type="domain" description="Helicase C-terminal" evidence="17">
    <location>
        <begin position="457"/>
        <end position="610"/>
    </location>
</feature>
<dbReference type="Gene3D" id="2.40.50.140">
    <property type="entry name" value="Nucleic acid-binding proteins"/>
    <property type="match status" value="1"/>
</dbReference>
<keyword evidence="5 15" id="KW-0378">Hydrolase</keyword>
<dbReference type="InterPro" id="IPR033454">
    <property type="entry name" value="RecG_wedge"/>
</dbReference>
<dbReference type="Gene3D" id="3.40.50.300">
    <property type="entry name" value="P-loop containing nucleotide triphosphate hydrolases"/>
    <property type="match status" value="2"/>
</dbReference>
<dbReference type="NCBIfam" id="NF008168">
    <property type="entry name" value="PRK10917.2-2"/>
    <property type="match status" value="1"/>
</dbReference>
<evidence type="ECO:0000256" key="10">
    <source>
        <dbReference type="ARBA" id="ARBA00023204"/>
    </source>
</evidence>
<comment type="catalytic activity">
    <reaction evidence="12 15">
        <text>Couples ATP hydrolysis with the unwinding of duplex DNA by translocating in the 3'-5' direction.</text>
        <dbReference type="EC" id="5.6.2.4"/>
    </reaction>
</comment>
<dbReference type="InterPro" id="IPR001650">
    <property type="entry name" value="Helicase_C-like"/>
</dbReference>
<dbReference type="GO" id="GO:0003677">
    <property type="term" value="F:DNA binding"/>
    <property type="evidence" value="ECO:0007669"/>
    <property type="project" value="UniProtKB-KW"/>
</dbReference>
<dbReference type="GO" id="GO:0006281">
    <property type="term" value="P:DNA repair"/>
    <property type="evidence" value="ECO:0007669"/>
    <property type="project" value="UniProtKB-UniRule"/>
</dbReference>
<evidence type="ECO:0000256" key="6">
    <source>
        <dbReference type="ARBA" id="ARBA00022806"/>
    </source>
</evidence>
<evidence type="ECO:0000256" key="1">
    <source>
        <dbReference type="ARBA" id="ARBA00007504"/>
    </source>
</evidence>
<dbReference type="SMART" id="SM00490">
    <property type="entry name" value="HELICc"/>
    <property type="match status" value="1"/>
</dbReference>
<sequence>MPSLQDPITVLAGVGPKKAQALQELGIATVDDLLHYYPFRYEDLKVKAINEIGDQEKVTLKGLIISEPIVSRFGRGKNRLNVRLMIDRVVVIVTFFNQPWLKERFTTGAEVAVYGKWDAKRKGLTGMKVLAVKTDEDPGFASIYSVNKHIRQQTLVHLIKQAFDQYRDLIVDWVPAYLRQKYRLLPERVIVEAMHFPADVQAAQQARRSAIFEEFFLFQLRLQTLKRQATLGAQGQTVAYNNQQLRAFLSTLPFELTRAQKRVTNEICRDLKSPYHMNRLLQGDVGSGKTIVAATVMYATVTAGKQAALMAPTEILAEQHYHNLSRLFNDFPVQIALLTSATKPKARREILAGLADGTVQMIIGTHALIQKDVQFAALGLAITDEQHRFGVNQRRILREKGQQPDVLAMTATPIPRTLAITTYGEMDVSTIDELPAGRQPIQTQWLRSNQEQSAVDLVRQALQQHQQAYVVTPLIEASEVMDLKNAQAVFERMQAQFEPDYRVGLLHGQMSNAEKDDVMQRFKADDFQVLVATTVIEVGVDVPNANMMIIFDADRFGLSQLHQLRGRIGRGQTAATCLLIADPKNQTAIERMQIMTETNDGFKISQKDLELRGAGDVLGQRQSGLPEFKIGDPINDVRILEVAQIEAQQLLSESLGTAAERQVLDQYLQHYQQRDQTLD</sequence>
<accession>A0A0R1H174</accession>
<keyword evidence="19" id="KW-1185">Reference proteome</keyword>
<protein>
    <recommendedName>
        <fullName evidence="2 15">ATP-dependent DNA helicase RecG</fullName>
        <ecNumber evidence="13 15">5.6.2.4</ecNumber>
    </recommendedName>
</protein>
<dbReference type="GO" id="GO:0005524">
    <property type="term" value="F:ATP binding"/>
    <property type="evidence" value="ECO:0007669"/>
    <property type="project" value="UniProtKB-KW"/>
</dbReference>
<dbReference type="SUPFAM" id="SSF52540">
    <property type="entry name" value="P-loop containing nucleoside triphosphate hydrolases"/>
    <property type="match status" value="2"/>
</dbReference>
<dbReference type="OrthoDB" id="9804325at2"/>
<dbReference type="InterPro" id="IPR047112">
    <property type="entry name" value="RecG/Mfd"/>
</dbReference>
<dbReference type="EMBL" id="AZDA01000016">
    <property type="protein sequence ID" value="KRK40363.1"/>
    <property type="molecule type" value="Genomic_DNA"/>
</dbReference>
<dbReference type="PANTHER" id="PTHR47964">
    <property type="entry name" value="ATP-DEPENDENT DNA HELICASE HOMOLOG RECG, CHLOROPLASTIC"/>
    <property type="match status" value="1"/>
</dbReference>
<dbReference type="PATRIC" id="fig|1423726.3.peg.1028"/>